<keyword evidence="1" id="KW-0732">Signal</keyword>
<evidence type="ECO:0000313" key="2">
    <source>
        <dbReference type="EMBL" id="JAP06120.1"/>
    </source>
</evidence>
<evidence type="ECO:0000256" key="1">
    <source>
        <dbReference type="SAM" id="SignalP"/>
    </source>
</evidence>
<feature type="signal peptide" evidence="1">
    <location>
        <begin position="1"/>
        <end position="21"/>
    </location>
</feature>
<dbReference type="AlphaFoldDB" id="A0A0V0GEK1"/>
<proteinExistence type="predicted"/>
<reference evidence="2" key="1">
    <citation type="journal article" date="2018" name="J. Proteomics">
        <title>Exploring the molecular complexity of Triatoma dimidiata sialome.</title>
        <authorList>
            <person name="Santiago P.B."/>
            <person name="de Araujo C.N."/>
            <person name="Charneau S."/>
            <person name="Bastos I.M.D."/>
            <person name="Assumpcao T.C.F."/>
            <person name="Queiroz R.M.L."/>
            <person name="Praca Y.R."/>
            <person name="Cordeiro T.M."/>
            <person name="Garcia C.H.S."/>
            <person name="da Silva I.G."/>
            <person name="Raiol T."/>
            <person name="Motta F.N."/>
            <person name="de Araujo Oliveira J.V."/>
            <person name="de Sousa M.V."/>
            <person name="Ribeiro J.M.C."/>
            <person name="de Santana J.M."/>
        </authorList>
    </citation>
    <scope>NUCLEOTIDE SEQUENCE</scope>
    <source>
        <strain evidence="2">Santander</strain>
        <tissue evidence="2">Salivary glands</tissue>
    </source>
</reference>
<feature type="chain" id="PRO_5006865267" evidence="1">
    <location>
        <begin position="22"/>
        <end position="83"/>
    </location>
</feature>
<dbReference type="EMBL" id="GECL01000004">
    <property type="protein sequence ID" value="JAP06120.1"/>
    <property type="molecule type" value="Transcribed_RNA"/>
</dbReference>
<protein>
    <submittedName>
        <fullName evidence="2">Putative glycine-rich cell wall structural protein</fullName>
    </submittedName>
</protein>
<name>A0A0V0GEK1_TRIDM</name>
<accession>A0A0V0GEK1</accession>
<organism evidence="2">
    <name type="scientific">Triatoma dimidiata</name>
    <name type="common">Kissing bug</name>
    <name type="synonym">Meccus dimidiatus</name>
    <dbReference type="NCBI Taxonomy" id="72491"/>
    <lineage>
        <taxon>Eukaryota</taxon>
        <taxon>Metazoa</taxon>
        <taxon>Ecdysozoa</taxon>
        <taxon>Arthropoda</taxon>
        <taxon>Hexapoda</taxon>
        <taxon>Insecta</taxon>
        <taxon>Pterygota</taxon>
        <taxon>Neoptera</taxon>
        <taxon>Paraneoptera</taxon>
        <taxon>Hemiptera</taxon>
        <taxon>Heteroptera</taxon>
        <taxon>Panheteroptera</taxon>
        <taxon>Cimicomorpha</taxon>
        <taxon>Reduviidae</taxon>
        <taxon>Triatominae</taxon>
        <taxon>Triatoma</taxon>
    </lineage>
</organism>
<sequence length="83" mass="9468">MAYKTFYMMLSMAALLAVCLAAPTPKEKETALEPKEDLKTDSTYGFGYAYPFLGYGGFYPYYGYGLGYYGYGYPKYYYGGYPY</sequence>
<feature type="non-terminal residue" evidence="2">
    <location>
        <position position="83"/>
    </location>
</feature>